<feature type="transmembrane region" description="Helical" evidence="2">
    <location>
        <begin position="160"/>
        <end position="177"/>
    </location>
</feature>
<feature type="transmembrane region" description="Helical" evidence="2">
    <location>
        <begin position="66"/>
        <end position="84"/>
    </location>
</feature>
<feature type="region of interest" description="Disordered" evidence="1">
    <location>
        <begin position="239"/>
        <end position="261"/>
    </location>
</feature>
<gene>
    <name evidence="4" type="ORF">GGQ59_000457</name>
</gene>
<sequence>MLSAVTTFEQSLYAAIVGFRAAHPALTPLVEVIANAYLVKGTFLCALVLLVGLDRHRRYLHGRQQYLAKVILGAIAVMAVARILQHALPHRDRPIAAFAPDGAWLWTDSSFPSDHGALMVYLATAVFLRNRIVGAFAIGWAAVVILLPRIYLGFHYPTDILVGGLLGAAGAVAFLNFRLSGRSAARLRLIEARAPAAIYALGLLFFYQLGTNFDDARQVAATSVAIVLDSGESEAQFAGQAAPPEAAAERGTGSAGLLLER</sequence>
<dbReference type="SMART" id="SM00014">
    <property type="entry name" value="acidPPc"/>
    <property type="match status" value="1"/>
</dbReference>
<keyword evidence="2" id="KW-0812">Transmembrane</keyword>
<comment type="caution">
    <text evidence="4">The sequence shown here is derived from an EMBL/GenBank/DDBJ whole genome shotgun (WGS) entry which is preliminary data.</text>
</comment>
<dbReference type="InterPro" id="IPR000326">
    <property type="entry name" value="PAP2/HPO"/>
</dbReference>
<keyword evidence="2" id="KW-0472">Membrane</keyword>
<evidence type="ECO:0000256" key="1">
    <source>
        <dbReference type="SAM" id="MobiDB-lite"/>
    </source>
</evidence>
<dbReference type="AlphaFoldDB" id="A0A840HZW1"/>
<dbReference type="InterPro" id="IPR036938">
    <property type="entry name" value="PAP2/HPO_sf"/>
</dbReference>
<name>A0A840HZW1_9PROT</name>
<proteinExistence type="predicted"/>
<dbReference type="Pfam" id="PF01569">
    <property type="entry name" value="PAP2"/>
    <property type="match status" value="1"/>
</dbReference>
<keyword evidence="4" id="KW-0378">Hydrolase</keyword>
<feature type="transmembrane region" description="Helical" evidence="2">
    <location>
        <begin position="189"/>
        <end position="209"/>
    </location>
</feature>
<dbReference type="Gene3D" id="1.20.144.10">
    <property type="entry name" value="Phosphatidic acid phosphatase type 2/haloperoxidase"/>
    <property type="match status" value="1"/>
</dbReference>
<evidence type="ECO:0000256" key="2">
    <source>
        <dbReference type="SAM" id="Phobius"/>
    </source>
</evidence>
<keyword evidence="2" id="KW-1133">Transmembrane helix</keyword>
<keyword evidence="5" id="KW-1185">Reference proteome</keyword>
<evidence type="ECO:0000313" key="4">
    <source>
        <dbReference type="EMBL" id="MBB4657957.1"/>
    </source>
</evidence>
<dbReference type="RefSeq" id="WP_183815439.1">
    <property type="nucleotide sequence ID" value="NZ_JACHOB010000001.1"/>
</dbReference>
<evidence type="ECO:0000259" key="3">
    <source>
        <dbReference type="SMART" id="SM00014"/>
    </source>
</evidence>
<accession>A0A840HZW1</accession>
<feature type="transmembrane region" description="Helical" evidence="2">
    <location>
        <begin position="110"/>
        <end position="128"/>
    </location>
</feature>
<dbReference type="SUPFAM" id="SSF48317">
    <property type="entry name" value="Acid phosphatase/Vanadium-dependent haloperoxidase"/>
    <property type="match status" value="1"/>
</dbReference>
<dbReference type="EC" id="3.6.1.27" evidence="4"/>
<evidence type="ECO:0000313" key="5">
    <source>
        <dbReference type="Proteomes" id="UP000563524"/>
    </source>
</evidence>
<feature type="transmembrane region" description="Helical" evidence="2">
    <location>
        <begin position="32"/>
        <end position="54"/>
    </location>
</feature>
<protein>
    <submittedName>
        <fullName evidence="4">Undecaprenyl-diphosphatase</fullName>
        <ecNumber evidence="4">3.6.1.27</ecNumber>
    </submittedName>
</protein>
<dbReference type="GO" id="GO:0050380">
    <property type="term" value="F:undecaprenyl-diphosphatase activity"/>
    <property type="evidence" value="ECO:0007669"/>
    <property type="project" value="UniProtKB-EC"/>
</dbReference>
<feature type="domain" description="Phosphatidic acid phosphatase type 2/haloperoxidase" evidence="3">
    <location>
        <begin position="67"/>
        <end position="175"/>
    </location>
</feature>
<dbReference type="EMBL" id="JACHOB010000001">
    <property type="protein sequence ID" value="MBB4657957.1"/>
    <property type="molecule type" value="Genomic_DNA"/>
</dbReference>
<organism evidence="4 5">
    <name type="scientific">Parvularcula dongshanensis</name>
    <dbReference type="NCBI Taxonomy" id="1173995"/>
    <lineage>
        <taxon>Bacteria</taxon>
        <taxon>Pseudomonadati</taxon>
        <taxon>Pseudomonadota</taxon>
        <taxon>Alphaproteobacteria</taxon>
        <taxon>Parvularculales</taxon>
        <taxon>Parvularculaceae</taxon>
        <taxon>Parvularcula</taxon>
    </lineage>
</organism>
<reference evidence="4 5" key="1">
    <citation type="submission" date="2020-08" db="EMBL/GenBank/DDBJ databases">
        <title>Genomic Encyclopedia of Type Strains, Phase IV (KMG-IV): sequencing the most valuable type-strain genomes for metagenomic binning, comparative biology and taxonomic classification.</title>
        <authorList>
            <person name="Goeker M."/>
        </authorList>
    </citation>
    <scope>NUCLEOTIDE SEQUENCE [LARGE SCALE GENOMIC DNA]</scope>
    <source>
        <strain evidence="4 5">DSM 102850</strain>
    </source>
</reference>
<dbReference type="Proteomes" id="UP000563524">
    <property type="component" value="Unassembled WGS sequence"/>
</dbReference>
<feature type="transmembrane region" description="Helical" evidence="2">
    <location>
        <begin position="135"/>
        <end position="154"/>
    </location>
</feature>